<dbReference type="OrthoDB" id="10378391at2759"/>
<comment type="caution">
    <text evidence="3">The sequence shown here is derived from an EMBL/GenBank/DDBJ whole genome shotgun (WGS) entry which is preliminary data.</text>
</comment>
<feature type="signal peptide" evidence="2">
    <location>
        <begin position="1"/>
        <end position="19"/>
    </location>
</feature>
<protein>
    <submittedName>
        <fullName evidence="3">Uncharacterized protein</fullName>
    </submittedName>
</protein>
<organism evidence="3 4">
    <name type="scientific">Neocallimastix californiae</name>
    <dbReference type="NCBI Taxonomy" id="1754190"/>
    <lineage>
        <taxon>Eukaryota</taxon>
        <taxon>Fungi</taxon>
        <taxon>Fungi incertae sedis</taxon>
        <taxon>Chytridiomycota</taxon>
        <taxon>Chytridiomycota incertae sedis</taxon>
        <taxon>Neocallimastigomycetes</taxon>
        <taxon>Neocallimastigales</taxon>
        <taxon>Neocallimastigaceae</taxon>
        <taxon>Neocallimastix</taxon>
    </lineage>
</organism>
<dbReference type="AlphaFoldDB" id="A0A1Y2EGQ6"/>
<dbReference type="EMBL" id="MCOG01000042">
    <property type="protein sequence ID" value="ORY70751.1"/>
    <property type="molecule type" value="Genomic_DNA"/>
</dbReference>
<keyword evidence="2" id="KW-0732">Signal</keyword>
<accession>A0A1Y2EGQ6</accession>
<evidence type="ECO:0000256" key="1">
    <source>
        <dbReference type="SAM" id="MobiDB-lite"/>
    </source>
</evidence>
<evidence type="ECO:0000256" key="2">
    <source>
        <dbReference type="SAM" id="SignalP"/>
    </source>
</evidence>
<sequence length="260" mass="29934">MKFSTNILTLLVATTAAFSRNVPVKRGDPEKCYSEFKDKDDWNCFHTIICGLTNENFDEGCKTYASEKCQKFYNEIDKIPESCFYSNKKGLTRDGVRQLVAQYKYMCVKDEKDRLCPLPDLSINYFFKPNFSGTKEEVDRNTLEATEETCYSKKCTDAEIEFNRSMLNDQKILEWMFTNSNDTSIEDFKKSFEETLNLLTSKNCTDKAGTKTPELYSDNHYSTNTSNTNNNNNSSSDASITYVKISSMVMITLSILYYLL</sequence>
<evidence type="ECO:0000313" key="4">
    <source>
        <dbReference type="Proteomes" id="UP000193920"/>
    </source>
</evidence>
<name>A0A1Y2EGQ6_9FUNG</name>
<gene>
    <name evidence="3" type="ORF">LY90DRAFT_700189</name>
</gene>
<feature type="compositionally biased region" description="Low complexity" evidence="1">
    <location>
        <begin position="222"/>
        <end position="234"/>
    </location>
</feature>
<feature type="chain" id="PRO_5013164004" evidence="2">
    <location>
        <begin position="20"/>
        <end position="260"/>
    </location>
</feature>
<dbReference type="Proteomes" id="UP000193920">
    <property type="component" value="Unassembled WGS sequence"/>
</dbReference>
<feature type="region of interest" description="Disordered" evidence="1">
    <location>
        <begin position="215"/>
        <end position="234"/>
    </location>
</feature>
<reference evidence="3 4" key="1">
    <citation type="submission" date="2016-08" db="EMBL/GenBank/DDBJ databases">
        <title>A Parts List for Fungal Cellulosomes Revealed by Comparative Genomics.</title>
        <authorList>
            <consortium name="DOE Joint Genome Institute"/>
            <person name="Haitjema C.H."/>
            <person name="Gilmore S.P."/>
            <person name="Henske J.K."/>
            <person name="Solomon K.V."/>
            <person name="De Groot R."/>
            <person name="Kuo A."/>
            <person name="Mondo S.J."/>
            <person name="Salamov A.A."/>
            <person name="Labutti K."/>
            <person name="Zhao Z."/>
            <person name="Chiniquy J."/>
            <person name="Barry K."/>
            <person name="Brewer H.M."/>
            <person name="Purvine S.O."/>
            <person name="Wright A.T."/>
            <person name="Boxma B."/>
            <person name="Van Alen T."/>
            <person name="Hackstein J.H."/>
            <person name="Baker S.E."/>
            <person name="Grigoriev I.V."/>
            <person name="O'Malley M.A."/>
        </authorList>
    </citation>
    <scope>NUCLEOTIDE SEQUENCE [LARGE SCALE GENOMIC DNA]</scope>
    <source>
        <strain evidence="3 4">G1</strain>
    </source>
</reference>
<evidence type="ECO:0000313" key="3">
    <source>
        <dbReference type="EMBL" id="ORY70751.1"/>
    </source>
</evidence>
<proteinExistence type="predicted"/>
<keyword evidence="4" id="KW-1185">Reference proteome</keyword>